<proteinExistence type="predicted"/>
<evidence type="ECO:0000313" key="1">
    <source>
        <dbReference type="EMBL" id="KAL1139168.1"/>
    </source>
</evidence>
<accession>A0ABD0ZA75</accession>
<comment type="caution">
    <text evidence="1">The sequence shown here is derived from an EMBL/GenBank/DDBJ whole genome shotgun (WGS) entry which is preliminary data.</text>
</comment>
<dbReference type="Proteomes" id="UP001558652">
    <property type="component" value="Unassembled WGS sequence"/>
</dbReference>
<dbReference type="AlphaFoldDB" id="A0ABD0ZA75"/>
<evidence type="ECO:0000313" key="2">
    <source>
        <dbReference type="Proteomes" id="UP001558652"/>
    </source>
</evidence>
<sequence length="127" mass="14444">MTGEEAWARALLAYNSSLHSATGYTLLELMRAWQREDSPVSIEYVCGELVDQDDRKKGNRVDRLNTKATDRWDLVQAGDYVFIKKLVQTTEDGSPVCRVLYSGHKTVEVPTESEVRRNGAWTGYSRE</sequence>
<protein>
    <submittedName>
        <fullName evidence="1">Uncharacterized protein</fullName>
    </submittedName>
</protein>
<gene>
    <name evidence="1" type="ORF">AAG570_009228</name>
</gene>
<keyword evidence="2" id="KW-1185">Reference proteome</keyword>
<dbReference type="EMBL" id="JBFDAA010000003">
    <property type="protein sequence ID" value="KAL1139168.1"/>
    <property type="molecule type" value="Genomic_DNA"/>
</dbReference>
<organism evidence="1 2">
    <name type="scientific">Ranatra chinensis</name>
    <dbReference type="NCBI Taxonomy" id="642074"/>
    <lineage>
        <taxon>Eukaryota</taxon>
        <taxon>Metazoa</taxon>
        <taxon>Ecdysozoa</taxon>
        <taxon>Arthropoda</taxon>
        <taxon>Hexapoda</taxon>
        <taxon>Insecta</taxon>
        <taxon>Pterygota</taxon>
        <taxon>Neoptera</taxon>
        <taxon>Paraneoptera</taxon>
        <taxon>Hemiptera</taxon>
        <taxon>Heteroptera</taxon>
        <taxon>Panheteroptera</taxon>
        <taxon>Nepomorpha</taxon>
        <taxon>Nepidae</taxon>
        <taxon>Ranatrinae</taxon>
        <taxon>Ranatra</taxon>
    </lineage>
</organism>
<name>A0ABD0ZA75_9HEMI</name>
<reference evidence="1 2" key="1">
    <citation type="submission" date="2024-07" db="EMBL/GenBank/DDBJ databases">
        <title>Chromosome-level genome assembly of the water stick insect Ranatra chinensis (Heteroptera: Nepidae).</title>
        <authorList>
            <person name="Liu X."/>
        </authorList>
    </citation>
    <scope>NUCLEOTIDE SEQUENCE [LARGE SCALE GENOMIC DNA]</scope>
    <source>
        <strain evidence="1">Cailab_2021Rc</strain>
        <tissue evidence="1">Muscle</tissue>
    </source>
</reference>